<dbReference type="FunFam" id="3.10.250.10:FF:000011">
    <property type="entry name" value="Scavenger receptor class A member 5"/>
    <property type="match status" value="1"/>
</dbReference>
<evidence type="ECO:0000256" key="8">
    <source>
        <dbReference type="SAM" id="Phobius"/>
    </source>
</evidence>
<feature type="transmembrane region" description="Helical" evidence="8">
    <location>
        <begin position="381"/>
        <end position="402"/>
    </location>
</feature>
<dbReference type="FunFam" id="3.10.250.10:FF:000007">
    <property type="entry name" value="Soluble scavenger receptor cysteine-rich domain-containing protein SSC5D"/>
    <property type="match status" value="1"/>
</dbReference>
<reference evidence="11" key="1">
    <citation type="submission" date="2022-11" db="UniProtKB">
        <authorList>
            <consortium name="EnsemblMetazoa"/>
        </authorList>
    </citation>
    <scope>IDENTIFICATION</scope>
</reference>
<feature type="disulfide bond" evidence="6">
    <location>
        <begin position="108"/>
        <end position="118"/>
    </location>
</feature>
<dbReference type="OMA" id="VICESEN"/>
<dbReference type="PANTHER" id="PTHR48071">
    <property type="entry name" value="SRCR DOMAIN-CONTAINING PROTEIN"/>
    <property type="match status" value="1"/>
</dbReference>
<evidence type="ECO:0000259" key="10">
    <source>
        <dbReference type="PROSITE" id="PS50287"/>
    </source>
</evidence>
<dbReference type="SMART" id="SM00202">
    <property type="entry name" value="SR"/>
    <property type="match status" value="3"/>
</dbReference>
<evidence type="ECO:0000256" key="5">
    <source>
        <dbReference type="ARBA" id="ARBA00023180"/>
    </source>
</evidence>
<dbReference type="GO" id="GO:0016020">
    <property type="term" value="C:membrane"/>
    <property type="evidence" value="ECO:0007669"/>
    <property type="project" value="InterPro"/>
</dbReference>
<feature type="compositionally biased region" description="Pro residues" evidence="7">
    <location>
        <begin position="544"/>
        <end position="555"/>
    </location>
</feature>
<feature type="domain" description="SRCR" evidence="10">
    <location>
        <begin position="264"/>
        <end position="364"/>
    </location>
</feature>
<proteinExistence type="predicted"/>
<feature type="domain" description="SRCR" evidence="10">
    <location>
        <begin position="151"/>
        <end position="254"/>
    </location>
</feature>
<evidence type="ECO:0000313" key="12">
    <source>
        <dbReference type="Proteomes" id="UP000887568"/>
    </source>
</evidence>
<dbReference type="Pfam" id="PF00530">
    <property type="entry name" value="SRCR"/>
    <property type="match status" value="3"/>
</dbReference>
<dbReference type="PROSITE" id="PS50287">
    <property type="entry name" value="SRCR_2"/>
    <property type="match status" value="3"/>
</dbReference>
<evidence type="ECO:0000256" key="9">
    <source>
        <dbReference type="SAM" id="SignalP"/>
    </source>
</evidence>
<dbReference type="FunFam" id="3.10.250.10:FF:000026">
    <property type="entry name" value="Tequila, isoform D"/>
    <property type="match status" value="1"/>
</dbReference>
<dbReference type="OrthoDB" id="536948at2759"/>
<feature type="signal peptide" evidence="9">
    <location>
        <begin position="1"/>
        <end position="30"/>
    </location>
</feature>
<dbReference type="PROSITE" id="PS00420">
    <property type="entry name" value="SRCR_1"/>
    <property type="match status" value="2"/>
</dbReference>
<dbReference type="GeneID" id="119737334"/>
<keyword evidence="3 6" id="KW-1015">Disulfide bond</keyword>
<evidence type="ECO:0000256" key="2">
    <source>
        <dbReference type="ARBA" id="ARBA00022737"/>
    </source>
</evidence>
<dbReference type="RefSeq" id="XP_038067537.1">
    <property type="nucleotide sequence ID" value="XM_038211609.1"/>
</dbReference>
<keyword evidence="5" id="KW-0325">Glycoprotein</keyword>
<evidence type="ECO:0000256" key="1">
    <source>
        <dbReference type="ARBA" id="ARBA00022729"/>
    </source>
</evidence>
<keyword evidence="2" id="KW-0677">Repeat</keyword>
<dbReference type="Proteomes" id="UP000887568">
    <property type="component" value="Unplaced"/>
</dbReference>
<feature type="disulfide bond" evidence="6">
    <location>
        <begin position="333"/>
        <end position="343"/>
    </location>
</feature>
<feature type="compositionally biased region" description="Polar residues" evidence="7">
    <location>
        <begin position="508"/>
        <end position="517"/>
    </location>
</feature>
<dbReference type="AlphaFoldDB" id="A0A914AUV0"/>
<evidence type="ECO:0000256" key="3">
    <source>
        <dbReference type="ARBA" id="ARBA00023157"/>
    </source>
</evidence>
<evidence type="ECO:0000313" key="11">
    <source>
        <dbReference type="EnsemblMetazoa" id="XP_038067537.1"/>
    </source>
</evidence>
<keyword evidence="8" id="KW-0472">Membrane</keyword>
<dbReference type="InterPro" id="IPR036772">
    <property type="entry name" value="SRCR-like_dom_sf"/>
</dbReference>
<keyword evidence="1 9" id="KW-0732">Signal</keyword>
<dbReference type="Gene3D" id="3.10.250.10">
    <property type="entry name" value="SRCR-like domain"/>
    <property type="match status" value="3"/>
</dbReference>
<dbReference type="PANTHER" id="PTHR48071:SF28">
    <property type="entry name" value="SRCR DOMAIN-CONTAINING PROTEIN"/>
    <property type="match status" value="1"/>
</dbReference>
<organism evidence="11 12">
    <name type="scientific">Patiria miniata</name>
    <name type="common">Bat star</name>
    <name type="synonym">Asterina miniata</name>
    <dbReference type="NCBI Taxonomy" id="46514"/>
    <lineage>
        <taxon>Eukaryota</taxon>
        <taxon>Metazoa</taxon>
        <taxon>Echinodermata</taxon>
        <taxon>Eleutherozoa</taxon>
        <taxon>Asterozoa</taxon>
        <taxon>Asteroidea</taxon>
        <taxon>Valvatacea</taxon>
        <taxon>Valvatida</taxon>
        <taxon>Asterinidae</taxon>
        <taxon>Patiria</taxon>
    </lineage>
</organism>
<feature type="disulfide bond" evidence="6">
    <location>
        <begin position="302"/>
        <end position="363"/>
    </location>
</feature>
<evidence type="ECO:0000256" key="4">
    <source>
        <dbReference type="ARBA" id="ARBA00023170"/>
    </source>
</evidence>
<feature type="domain" description="SRCR" evidence="10">
    <location>
        <begin position="39"/>
        <end position="141"/>
    </location>
</feature>
<keyword evidence="12" id="KW-1185">Reference proteome</keyword>
<evidence type="ECO:0000256" key="7">
    <source>
        <dbReference type="SAM" id="MobiDB-lite"/>
    </source>
</evidence>
<keyword evidence="4" id="KW-0675">Receptor</keyword>
<comment type="caution">
    <text evidence="6">Lacks conserved residue(s) required for the propagation of feature annotation.</text>
</comment>
<feature type="compositionally biased region" description="Pro residues" evidence="7">
    <location>
        <begin position="470"/>
        <end position="482"/>
    </location>
</feature>
<sequence>MGGTPSRTHGLRLGMLVCLSIFWTFGLISGETNPDQHSVRLVSGSTIYQGRVEIYRDSTWGRVCDNGWDMNDAYVVCRQLGYGTAKNATWGGDFPPGSGAYWMDRVRCEGGEEELDQCPFDGWGVVSGCQLGDTAAGVVCQAYDQTDAVTIRLDGSSNSYEGLVRVFHSGAWGTICSDHWGIEEANVACGQLGFQGAQVAIDAKTLFGADFTGPVYISGLRCHGTETNLAQCARDGWFDDLCSGHDCDAGVICNSEHTPADGDLRLTGGSTAWAGRLEVYHLGVWGTVCDDDWNENAARVACRQLGYDGVELSSDSTDYGIHTGDILLDNLHCRGQESRLTHCPHNGWGEHNCLHSEDVAVSCETDSPPPDPPSDIISLQMSSIIGIIIACSVIVACALMILRYIHHRQKNALTAHRNRVRSLDVATPTDSLRYPIPRGNSGLFIVNGIQIDPSLPPHALEPPDYSSSPWKPPEIPQEPPPSYEATVAHYPDARTDGVSSPVAPDYSCETTLPNTVNEPRELEPNPYQQSHEHGEPMSRFEPTSTPPSSPMPPVD</sequence>
<dbReference type="PRINTS" id="PR00258">
    <property type="entry name" value="SPERACTRCPTR"/>
</dbReference>
<feature type="disulfide bond" evidence="6">
    <location>
        <begin position="222"/>
        <end position="232"/>
    </location>
</feature>
<feature type="chain" id="PRO_5037804295" description="SRCR domain-containing protein" evidence="9">
    <location>
        <begin position="31"/>
        <end position="555"/>
    </location>
</feature>
<feature type="region of interest" description="Disordered" evidence="7">
    <location>
        <begin position="455"/>
        <end position="555"/>
    </location>
</feature>
<evidence type="ECO:0000256" key="6">
    <source>
        <dbReference type="PROSITE-ProRule" id="PRU00196"/>
    </source>
</evidence>
<dbReference type="InterPro" id="IPR001190">
    <property type="entry name" value="SRCR"/>
</dbReference>
<accession>A0A914AUV0</accession>
<keyword evidence="8" id="KW-0812">Transmembrane</keyword>
<protein>
    <recommendedName>
        <fullName evidence="10">SRCR domain-containing protein</fullName>
    </recommendedName>
</protein>
<name>A0A914AUV0_PATMI</name>
<feature type="disulfide bond" evidence="6">
    <location>
        <begin position="289"/>
        <end position="353"/>
    </location>
</feature>
<dbReference type="EnsemblMetazoa" id="XM_038211609.1">
    <property type="protein sequence ID" value="XP_038067537.1"/>
    <property type="gene ID" value="LOC119737334"/>
</dbReference>
<dbReference type="SUPFAM" id="SSF56487">
    <property type="entry name" value="SRCR-like"/>
    <property type="match status" value="3"/>
</dbReference>
<keyword evidence="8" id="KW-1133">Transmembrane helix</keyword>